<feature type="region of interest" description="Disordered" evidence="1">
    <location>
        <begin position="1"/>
        <end position="22"/>
    </location>
</feature>
<protein>
    <submittedName>
        <fullName evidence="2">Uncharacterized protein</fullName>
    </submittedName>
</protein>
<evidence type="ECO:0000313" key="3">
    <source>
        <dbReference type="Proteomes" id="UP000500895"/>
    </source>
</evidence>
<evidence type="ECO:0000313" key="2">
    <source>
        <dbReference type="EMBL" id="QIP10822.2"/>
    </source>
</evidence>
<proteinExistence type="predicted"/>
<reference evidence="2 3" key="1">
    <citation type="journal article" date="2020" name="Int. J. Syst. Evol. Microbiol.">
        <title>Description and complete genome sequences of Bradyrhizobium symbiodeficiens sp. nov., a non-symbiotic bacterium associated with legumes native to Canada.</title>
        <authorList>
            <person name="Bromfield E.S.P."/>
            <person name="Cloutier S."/>
            <person name="Nguyen H.D.T."/>
        </authorList>
    </citation>
    <scope>NUCLEOTIDE SEQUENCE [LARGE SCALE GENOMIC DNA]</scope>
    <source>
        <strain evidence="2 3">101S1MB</strain>
    </source>
</reference>
<dbReference type="EMBL" id="CP050066">
    <property type="protein sequence ID" value="QIP10822.2"/>
    <property type="molecule type" value="Genomic_DNA"/>
</dbReference>
<dbReference type="AlphaFoldDB" id="A0A2U8Q5W1"/>
<organism evidence="2 3">
    <name type="scientific">Bradyrhizobium symbiodeficiens</name>
    <dbReference type="NCBI Taxonomy" id="1404367"/>
    <lineage>
        <taxon>Bacteria</taxon>
        <taxon>Pseudomonadati</taxon>
        <taxon>Pseudomonadota</taxon>
        <taxon>Alphaproteobacteria</taxon>
        <taxon>Hyphomicrobiales</taxon>
        <taxon>Nitrobacteraceae</taxon>
        <taxon>Bradyrhizobium</taxon>
    </lineage>
</organism>
<evidence type="ECO:0000256" key="1">
    <source>
        <dbReference type="SAM" id="MobiDB-lite"/>
    </source>
</evidence>
<dbReference type="Proteomes" id="UP000500895">
    <property type="component" value="Chromosome"/>
</dbReference>
<gene>
    <name evidence="2" type="ORF">HAV00_06185</name>
</gene>
<dbReference type="RefSeq" id="WP_244607522.1">
    <property type="nucleotide sequence ID" value="NZ_CP029427.2"/>
</dbReference>
<accession>A0A2U8Q5W1</accession>
<sequence>MTEIKARAANGGHAHRSERKGNAMYASDVAQRHFSAAVAEAETSGLGHEAVCRALLSLVISKYLETRSIADIQAELRFIAENFDPDTDFMFMRP</sequence>
<name>A0A2U8Q5W1_9BRAD</name>